<sequence length="520" mass="55185">MAETRVAGRFTLRRELGRGGMGVVWLADDERLARKVALKEILTPAGIPEEEAAELRERLLREGRAAARVVHAGAAAVYDVLLEDSSVYMVMEYVEGRSLDALVTESGPLPPERAARICLLLLEALAAAHACGVVHRDVKPANVLVTAGDRVKLVDFGIALAEGDTRLTRSGAVIGSPGYMAPEQLRGTEASAASDLWALGATLYFAVEGRDAFTGPTFTAIVANILEGAPAAPAHAGPLEGLLAALLRKDPAARPTAAEVQPALADAGRAPAEPLPAPDPRTLVLPAAPAPRPASPDGPFGPPGQGGAYPWQEGVAQPNPGPSGPPVPWQAGGTQGGIGRPVAGGPPGYGASWQSGWHRGPVAPFTAGVRAWAVLRHGWSRLVRAALICFIGQAVPVVLLRGDDDADLEAFPVVALLVWVVWAAFILLAMLVRLMRTRRFQVGPQGMSVLWGSKTEVFDWRWLHAVGVRPHGFLRARAVMVRRRARSWTPVCYLSDLDADPLMVQEALAYFAGPLWTQGR</sequence>
<dbReference type="SUPFAM" id="SSF56112">
    <property type="entry name" value="Protein kinase-like (PK-like)"/>
    <property type="match status" value="1"/>
</dbReference>
<protein>
    <recommendedName>
        <fullName evidence="1">non-specific serine/threonine protein kinase</fullName>
        <ecNumber evidence="1">2.7.11.1</ecNumber>
    </recommendedName>
</protein>
<evidence type="ECO:0000313" key="11">
    <source>
        <dbReference type="EMBL" id="ROO89215.1"/>
    </source>
</evidence>
<dbReference type="Gene3D" id="1.10.510.10">
    <property type="entry name" value="Transferase(Phosphotransferase) domain 1"/>
    <property type="match status" value="1"/>
</dbReference>
<dbReference type="InterPro" id="IPR017441">
    <property type="entry name" value="Protein_kinase_ATP_BS"/>
</dbReference>
<dbReference type="PANTHER" id="PTHR43289:SF6">
    <property type="entry name" value="SERINE_THREONINE-PROTEIN KINASE NEKL-3"/>
    <property type="match status" value="1"/>
</dbReference>
<dbReference type="PANTHER" id="PTHR43289">
    <property type="entry name" value="MITOGEN-ACTIVATED PROTEIN KINASE KINASE KINASE 20-RELATED"/>
    <property type="match status" value="1"/>
</dbReference>
<evidence type="ECO:0000256" key="6">
    <source>
        <dbReference type="ARBA" id="ARBA00022840"/>
    </source>
</evidence>
<dbReference type="SMART" id="SM00220">
    <property type="entry name" value="S_TKc"/>
    <property type="match status" value="1"/>
</dbReference>
<evidence type="ECO:0000256" key="8">
    <source>
        <dbReference type="SAM" id="MobiDB-lite"/>
    </source>
</evidence>
<comment type="caution">
    <text evidence="11">The sequence shown here is derived from an EMBL/GenBank/DDBJ whole genome shotgun (WGS) entry which is preliminary data.</text>
</comment>
<dbReference type="EC" id="2.7.11.1" evidence="1"/>
<evidence type="ECO:0000313" key="12">
    <source>
        <dbReference type="Proteomes" id="UP000272400"/>
    </source>
</evidence>
<dbReference type="GO" id="GO:0004674">
    <property type="term" value="F:protein serine/threonine kinase activity"/>
    <property type="evidence" value="ECO:0007669"/>
    <property type="project" value="UniProtKB-KW"/>
</dbReference>
<dbReference type="PROSITE" id="PS00107">
    <property type="entry name" value="PROTEIN_KINASE_ATP"/>
    <property type="match status" value="1"/>
</dbReference>
<evidence type="ECO:0000256" key="7">
    <source>
        <dbReference type="PROSITE-ProRule" id="PRU10141"/>
    </source>
</evidence>
<organism evidence="11 12">
    <name type="scientific">Actinocorallia herbida</name>
    <dbReference type="NCBI Taxonomy" id="58109"/>
    <lineage>
        <taxon>Bacteria</taxon>
        <taxon>Bacillati</taxon>
        <taxon>Actinomycetota</taxon>
        <taxon>Actinomycetes</taxon>
        <taxon>Streptosporangiales</taxon>
        <taxon>Thermomonosporaceae</taxon>
        <taxon>Actinocorallia</taxon>
    </lineage>
</organism>
<keyword evidence="9" id="KW-0472">Membrane</keyword>
<dbReference type="Gene3D" id="3.30.200.20">
    <property type="entry name" value="Phosphorylase Kinase, domain 1"/>
    <property type="match status" value="1"/>
</dbReference>
<evidence type="ECO:0000256" key="4">
    <source>
        <dbReference type="ARBA" id="ARBA00022741"/>
    </source>
</evidence>
<keyword evidence="9" id="KW-0812">Transmembrane</keyword>
<dbReference type="EMBL" id="RJKE01000001">
    <property type="protein sequence ID" value="ROO89215.1"/>
    <property type="molecule type" value="Genomic_DNA"/>
</dbReference>
<dbReference type="AlphaFoldDB" id="A0A3N1D6Q7"/>
<feature type="transmembrane region" description="Helical" evidence="9">
    <location>
        <begin position="411"/>
        <end position="432"/>
    </location>
</feature>
<keyword evidence="6 7" id="KW-0067">ATP-binding</keyword>
<keyword evidence="4 7" id="KW-0547">Nucleotide-binding</keyword>
<keyword evidence="2 11" id="KW-0723">Serine/threonine-protein kinase</keyword>
<dbReference type="PROSITE" id="PS50011">
    <property type="entry name" value="PROTEIN_KINASE_DOM"/>
    <property type="match status" value="1"/>
</dbReference>
<dbReference type="PROSITE" id="PS00108">
    <property type="entry name" value="PROTEIN_KINASE_ST"/>
    <property type="match status" value="1"/>
</dbReference>
<evidence type="ECO:0000256" key="5">
    <source>
        <dbReference type="ARBA" id="ARBA00022777"/>
    </source>
</evidence>
<dbReference type="Proteomes" id="UP000272400">
    <property type="component" value="Unassembled WGS sequence"/>
</dbReference>
<proteinExistence type="predicted"/>
<dbReference type="InterPro" id="IPR008271">
    <property type="entry name" value="Ser/Thr_kinase_AS"/>
</dbReference>
<dbReference type="CDD" id="cd14014">
    <property type="entry name" value="STKc_PknB_like"/>
    <property type="match status" value="1"/>
</dbReference>
<evidence type="ECO:0000256" key="2">
    <source>
        <dbReference type="ARBA" id="ARBA00022527"/>
    </source>
</evidence>
<keyword evidence="5 11" id="KW-0418">Kinase</keyword>
<keyword evidence="3" id="KW-0808">Transferase</keyword>
<name>A0A3N1D6Q7_9ACTN</name>
<feature type="binding site" evidence="7">
    <location>
        <position position="39"/>
    </location>
    <ligand>
        <name>ATP</name>
        <dbReference type="ChEBI" id="CHEBI:30616"/>
    </ligand>
</feature>
<keyword evidence="12" id="KW-1185">Reference proteome</keyword>
<evidence type="ECO:0000256" key="1">
    <source>
        <dbReference type="ARBA" id="ARBA00012513"/>
    </source>
</evidence>
<gene>
    <name evidence="11" type="ORF">EDD29_6902</name>
</gene>
<feature type="domain" description="Protein kinase" evidence="10">
    <location>
        <begin position="10"/>
        <end position="264"/>
    </location>
</feature>
<dbReference type="Pfam" id="PF00069">
    <property type="entry name" value="Pkinase"/>
    <property type="match status" value="1"/>
</dbReference>
<dbReference type="GO" id="GO:0005524">
    <property type="term" value="F:ATP binding"/>
    <property type="evidence" value="ECO:0007669"/>
    <property type="project" value="UniProtKB-UniRule"/>
</dbReference>
<dbReference type="InterPro" id="IPR011009">
    <property type="entry name" value="Kinase-like_dom_sf"/>
</dbReference>
<dbReference type="RefSeq" id="WP_170201692.1">
    <property type="nucleotide sequence ID" value="NZ_RJKE01000001.1"/>
</dbReference>
<dbReference type="InterPro" id="IPR000719">
    <property type="entry name" value="Prot_kinase_dom"/>
</dbReference>
<evidence type="ECO:0000256" key="3">
    <source>
        <dbReference type="ARBA" id="ARBA00022679"/>
    </source>
</evidence>
<keyword evidence="9" id="KW-1133">Transmembrane helix</keyword>
<accession>A0A3N1D6Q7</accession>
<evidence type="ECO:0000256" key="9">
    <source>
        <dbReference type="SAM" id="Phobius"/>
    </source>
</evidence>
<feature type="compositionally biased region" description="Pro residues" evidence="8">
    <location>
        <begin position="288"/>
        <end position="302"/>
    </location>
</feature>
<feature type="transmembrane region" description="Helical" evidence="9">
    <location>
        <begin position="382"/>
        <end position="399"/>
    </location>
</feature>
<evidence type="ECO:0000259" key="10">
    <source>
        <dbReference type="PROSITE" id="PS50011"/>
    </source>
</evidence>
<reference evidence="11 12" key="1">
    <citation type="submission" date="2018-11" db="EMBL/GenBank/DDBJ databases">
        <title>Sequencing the genomes of 1000 actinobacteria strains.</title>
        <authorList>
            <person name="Klenk H.-P."/>
        </authorList>
    </citation>
    <scope>NUCLEOTIDE SEQUENCE [LARGE SCALE GENOMIC DNA]</scope>
    <source>
        <strain evidence="11 12">DSM 44254</strain>
    </source>
</reference>
<feature type="region of interest" description="Disordered" evidence="8">
    <location>
        <begin position="257"/>
        <end position="323"/>
    </location>
</feature>